<dbReference type="GeneID" id="30007030"/>
<keyword evidence="4" id="KW-0539">Nucleus</keyword>
<evidence type="ECO:0000256" key="5">
    <source>
        <dbReference type="SAM" id="MobiDB-lite"/>
    </source>
</evidence>
<keyword evidence="3" id="KW-0804">Transcription</keyword>
<dbReference type="AlphaFoldDB" id="A0A178ZWI1"/>
<dbReference type="SMART" id="SM00066">
    <property type="entry name" value="GAL4"/>
    <property type="match status" value="1"/>
</dbReference>
<name>A0A178ZWI1_9EURO</name>
<keyword evidence="1" id="KW-0805">Transcription regulation</keyword>
<dbReference type="PANTHER" id="PTHR47655">
    <property type="entry name" value="QUINIC ACID UTILIZATION ACTIVATOR"/>
    <property type="match status" value="1"/>
</dbReference>
<dbReference type="STRING" id="1367422.A0A178ZWI1"/>
<dbReference type="Gene3D" id="4.10.240.10">
    <property type="entry name" value="Zn(2)-C6 fungal-type DNA-binding domain"/>
    <property type="match status" value="1"/>
</dbReference>
<dbReference type="Proteomes" id="UP000078343">
    <property type="component" value="Unassembled WGS sequence"/>
</dbReference>
<dbReference type="InterPro" id="IPR036864">
    <property type="entry name" value="Zn2-C6_fun-type_DNA-bd_sf"/>
</dbReference>
<organism evidence="7 8">
    <name type="scientific">Fonsecaea erecta</name>
    <dbReference type="NCBI Taxonomy" id="1367422"/>
    <lineage>
        <taxon>Eukaryota</taxon>
        <taxon>Fungi</taxon>
        <taxon>Dikarya</taxon>
        <taxon>Ascomycota</taxon>
        <taxon>Pezizomycotina</taxon>
        <taxon>Eurotiomycetes</taxon>
        <taxon>Chaetothyriomycetidae</taxon>
        <taxon>Chaetothyriales</taxon>
        <taxon>Herpotrichiellaceae</taxon>
        <taxon>Fonsecaea</taxon>
    </lineage>
</organism>
<dbReference type="OrthoDB" id="4151048at2759"/>
<proteinExistence type="predicted"/>
<accession>A0A178ZWI1</accession>
<dbReference type="InterPro" id="IPR052783">
    <property type="entry name" value="Metabolic/Drug-Res_Regulator"/>
</dbReference>
<keyword evidence="2" id="KW-0238">DNA-binding</keyword>
<evidence type="ECO:0000313" key="7">
    <source>
        <dbReference type="EMBL" id="OAP63633.1"/>
    </source>
</evidence>
<dbReference type="PROSITE" id="PS00463">
    <property type="entry name" value="ZN2_CY6_FUNGAL_1"/>
    <property type="match status" value="1"/>
</dbReference>
<dbReference type="PROSITE" id="PS50048">
    <property type="entry name" value="ZN2_CY6_FUNGAL_2"/>
    <property type="match status" value="1"/>
</dbReference>
<feature type="region of interest" description="Disordered" evidence="5">
    <location>
        <begin position="272"/>
        <end position="301"/>
    </location>
</feature>
<reference evidence="7 8" key="1">
    <citation type="submission" date="2016-04" db="EMBL/GenBank/DDBJ databases">
        <title>Draft genome of Fonsecaea erecta CBS 125763.</title>
        <authorList>
            <person name="Weiss V.A."/>
            <person name="Vicente V.A."/>
            <person name="Raittz R.T."/>
            <person name="Moreno L.F."/>
            <person name="De Souza E.M."/>
            <person name="Pedrosa F.O."/>
            <person name="Steffens M.B."/>
            <person name="Faoro H."/>
            <person name="Tadra-Sfeir M.Z."/>
            <person name="Najafzadeh M.J."/>
            <person name="Felipe M.S."/>
            <person name="Teixeira M."/>
            <person name="Sun J."/>
            <person name="Xi L."/>
            <person name="Gomes R."/>
            <person name="De Azevedo C.M."/>
            <person name="Salgado C.G."/>
            <person name="Da Silva M.B."/>
            <person name="Nascimento M.F."/>
            <person name="Queiroz-Telles F."/>
            <person name="Attili D.S."/>
            <person name="Gorbushina A."/>
        </authorList>
    </citation>
    <scope>NUCLEOTIDE SEQUENCE [LARGE SCALE GENOMIC DNA]</scope>
    <source>
        <strain evidence="7 8">CBS 125763</strain>
    </source>
</reference>
<keyword evidence="8" id="KW-1185">Reference proteome</keyword>
<dbReference type="InterPro" id="IPR001138">
    <property type="entry name" value="Zn2Cys6_DnaBD"/>
</dbReference>
<gene>
    <name evidence="7" type="ORF">AYL99_02860</name>
</gene>
<protein>
    <recommendedName>
        <fullName evidence="6">Zn(2)-C6 fungal-type domain-containing protein</fullName>
    </recommendedName>
</protein>
<evidence type="ECO:0000256" key="1">
    <source>
        <dbReference type="ARBA" id="ARBA00023015"/>
    </source>
</evidence>
<evidence type="ECO:0000256" key="2">
    <source>
        <dbReference type="ARBA" id="ARBA00023125"/>
    </source>
</evidence>
<evidence type="ECO:0000259" key="6">
    <source>
        <dbReference type="PROSITE" id="PS50048"/>
    </source>
</evidence>
<evidence type="ECO:0000256" key="4">
    <source>
        <dbReference type="ARBA" id="ARBA00023242"/>
    </source>
</evidence>
<dbReference type="RefSeq" id="XP_018697000.1">
    <property type="nucleotide sequence ID" value="XM_018834376.1"/>
</dbReference>
<dbReference type="SUPFAM" id="SSF57701">
    <property type="entry name" value="Zn2/Cys6 DNA-binding domain"/>
    <property type="match status" value="1"/>
</dbReference>
<dbReference type="CDD" id="cd00067">
    <property type="entry name" value="GAL4"/>
    <property type="match status" value="1"/>
</dbReference>
<feature type="region of interest" description="Disordered" evidence="5">
    <location>
        <begin position="119"/>
        <end position="150"/>
    </location>
</feature>
<evidence type="ECO:0000313" key="8">
    <source>
        <dbReference type="Proteomes" id="UP000078343"/>
    </source>
</evidence>
<evidence type="ECO:0000256" key="3">
    <source>
        <dbReference type="ARBA" id="ARBA00023163"/>
    </source>
</evidence>
<dbReference type="GO" id="GO:0003677">
    <property type="term" value="F:DNA binding"/>
    <property type="evidence" value="ECO:0007669"/>
    <property type="project" value="UniProtKB-KW"/>
</dbReference>
<dbReference type="PANTHER" id="PTHR47655:SF3">
    <property type="entry name" value="ZN(II)2CYS6 TRANSCRIPTION FACTOR (EUROFUNG)"/>
    <property type="match status" value="1"/>
</dbReference>
<sequence length="374" mass="40857">MNTDQQTVRTRPRVSRACERCRVKKAKCDGEKPCRRCNLDQAPCSYKLRRKTDSASTNQRYTNLLIQHQEALTAGVVELYGRLVRGQRWDGAPVEEVNGSPSVHEILERLGVLDRDDDADYRNIDSYSTKNNNNNKSEPVSPVSLGRSIPPIIAPKTKRQVRTAVRREPVCHVPGTAPPEQRSAVAESPIPAMATIMSRTSTTCGPPPSALDADEVPPHSTYFGQYPSPLTPISDARSTSLSHCSGGRLNSTSTSTTSWVDSPVDDFCDELFGTPIPTPRTEVQTGYQPSDRRRIEPPPQPHLHALTPPVHQRPSAVAPPFASPYLSVTEAYHAEYFFDATVSGGGVSMYGWDGGPGGPGGNEYAAWETTGVYV</sequence>
<comment type="caution">
    <text evidence="7">The sequence shown here is derived from an EMBL/GenBank/DDBJ whole genome shotgun (WGS) entry which is preliminary data.</text>
</comment>
<feature type="domain" description="Zn(2)-C6 fungal-type" evidence="6">
    <location>
        <begin position="17"/>
        <end position="46"/>
    </location>
</feature>
<dbReference type="GO" id="GO:0008270">
    <property type="term" value="F:zinc ion binding"/>
    <property type="evidence" value="ECO:0007669"/>
    <property type="project" value="InterPro"/>
</dbReference>
<dbReference type="EMBL" id="LVYI01000002">
    <property type="protein sequence ID" value="OAP63633.1"/>
    <property type="molecule type" value="Genomic_DNA"/>
</dbReference>
<dbReference type="GO" id="GO:0000981">
    <property type="term" value="F:DNA-binding transcription factor activity, RNA polymerase II-specific"/>
    <property type="evidence" value="ECO:0007669"/>
    <property type="project" value="InterPro"/>
</dbReference>
<dbReference type="Pfam" id="PF00172">
    <property type="entry name" value="Zn_clus"/>
    <property type="match status" value="1"/>
</dbReference>